<proteinExistence type="predicted"/>
<organism evidence="2">
    <name type="scientific">Haemonchus placei</name>
    <name type="common">Barber's pole worm</name>
    <dbReference type="NCBI Taxonomy" id="6290"/>
    <lineage>
        <taxon>Eukaryota</taxon>
        <taxon>Metazoa</taxon>
        <taxon>Ecdysozoa</taxon>
        <taxon>Nematoda</taxon>
        <taxon>Chromadorea</taxon>
        <taxon>Rhabditida</taxon>
        <taxon>Rhabditina</taxon>
        <taxon>Rhabditomorpha</taxon>
        <taxon>Strongyloidea</taxon>
        <taxon>Trichostrongylidae</taxon>
        <taxon>Haemonchus</taxon>
    </lineage>
</organism>
<keyword evidence="1" id="KW-1133">Transmembrane helix</keyword>
<keyword evidence="1" id="KW-0472">Membrane</keyword>
<evidence type="ECO:0000313" key="2">
    <source>
        <dbReference type="WBParaSite" id="HPLM_0000957301-mRNA-1"/>
    </source>
</evidence>
<sequence length="123" mass="14064">MHIVAYLLPFIVFSVHHNLLFHFLLLLHTSRPCSRELIIFHQSLSLITIALVKYNPLAIFAVSESNENSLTIPSCRPHSPLPLNATYSLFTIKTLDQHMTFMKNLSNSSIFQSPIIDLYGIRQ</sequence>
<protein>
    <submittedName>
        <fullName evidence="2">Secreted protein</fullName>
    </submittedName>
</protein>
<name>A0A0N4WFQ5_HAEPC</name>
<keyword evidence="1" id="KW-0812">Transmembrane</keyword>
<reference evidence="2" key="1">
    <citation type="submission" date="2017-02" db="UniProtKB">
        <authorList>
            <consortium name="WormBaseParasite"/>
        </authorList>
    </citation>
    <scope>IDENTIFICATION</scope>
</reference>
<evidence type="ECO:0000256" key="1">
    <source>
        <dbReference type="SAM" id="Phobius"/>
    </source>
</evidence>
<accession>A0A0N4WFQ5</accession>
<dbReference type="AlphaFoldDB" id="A0A0N4WFQ5"/>
<feature type="transmembrane region" description="Helical" evidence="1">
    <location>
        <begin position="6"/>
        <end position="27"/>
    </location>
</feature>
<dbReference type="WBParaSite" id="HPLM_0000957301-mRNA-1">
    <property type="protein sequence ID" value="HPLM_0000957301-mRNA-1"/>
    <property type="gene ID" value="HPLM_0000957301"/>
</dbReference>